<keyword evidence="3" id="KW-1185">Reference proteome</keyword>
<name>A0A556AFF2_9BURK</name>
<dbReference type="RefSeq" id="WP_143949779.1">
    <property type="nucleotide sequence ID" value="NZ_BAABMB010000006.1"/>
</dbReference>
<reference evidence="2 3" key="1">
    <citation type="submission" date="2019-07" db="EMBL/GenBank/DDBJ databases">
        <title>Qingshengfaniella alkalisoli gen. nov., sp. nov., isolated from saline soil.</title>
        <authorList>
            <person name="Xu L."/>
            <person name="Huang X.-X."/>
            <person name="Sun J.-Q."/>
        </authorList>
    </citation>
    <scope>NUCLEOTIDE SEQUENCE [LARGE SCALE GENOMIC DNA]</scope>
    <source>
        <strain evidence="2 3">DSM 27279</strain>
    </source>
</reference>
<dbReference type="Pfam" id="PF13946">
    <property type="entry name" value="DUF4214"/>
    <property type="match status" value="1"/>
</dbReference>
<protein>
    <submittedName>
        <fullName evidence="2">DUF4214 domain-containing protein</fullName>
    </submittedName>
</protein>
<gene>
    <name evidence="2" type="ORF">FOZ76_18575</name>
</gene>
<feature type="domain" description="DUF4214" evidence="1">
    <location>
        <begin position="72"/>
        <end position="109"/>
    </location>
</feature>
<dbReference type="AlphaFoldDB" id="A0A556AFF2"/>
<proteinExistence type="predicted"/>
<organism evidence="2 3">
    <name type="scientific">Verticiella sediminum</name>
    <dbReference type="NCBI Taxonomy" id="1247510"/>
    <lineage>
        <taxon>Bacteria</taxon>
        <taxon>Pseudomonadati</taxon>
        <taxon>Pseudomonadota</taxon>
        <taxon>Betaproteobacteria</taxon>
        <taxon>Burkholderiales</taxon>
        <taxon>Alcaligenaceae</taxon>
        <taxon>Verticiella</taxon>
    </lineage>
</organism>
<comment type="caution">
    <text evidence="2">The sequence shown here is derived from an EMBL/GenBank/DDBJ whole genome shotgun (WGS) entry which is preliminary data.</text>
</comment>
<dbReference type="InterPro" id="IPR025282">
    <property type="entry name" value="DUF4214"/>
</dbReference>
<evidence type="ECO:0000259" key="1">
    <source>
        <dbReference type="Pfam" id="PF13946"/>
    </source>
</evidence>
<evidence type="ECO:0000313" key="3">
    <source>
        <dbReference type="Proteomes" id="UP000318405"/>
    </source>
</evidence>
<dbReference type="OrthoDB" id="480426at2"/>
<dbReference type="EMBL" id="VLTJ01000035">
    <property type="protein sequence ID" value="TSH91607.1"/>
    <property type="molecule type" value="Genomic_DNA"/>
</dbReference>
<dbReference type="Proteomes" id="UP000318405">
    <property type="component" value="Unassembled WGS sequence"/>
</dbReference>
<evidence type="ECO:0000313" key="2">
    <source>
        <dbReference type="EMBL" id="TSH91607.1"/>
    </source>
</evidence>
<sequence>MAITIPEAREAVAGLFISYLGRAPEYSAMTYYVGRLNDLVAAQEEEDVEAAVKALSAEIYATAGAVGEIPAGPNVTSAELVDWVYQNILGRAADTDGRAYWISELESGNFGPQDLVATVIAAVQGQGEGRDFDYFGNRVEVALEFAKFENSGPNVLPTLKYDAAQVLVGVTEDPATVEAAYDKLYTADNGGETFLLTPGVDILTGTSGDDVFVALPVDASDSATAKATLTAFDDLDGGAGWDTLNIYHNNNTNRVLDSTISISNIEEINLISLNGGKAFATGGGVIDASRFEGAKEINQIGAHREIINLAADTVAGFVDLEDDAALSVKAAGASATVGLGGLGGEVELEVSGDKLNSVTLVGELADEDSFVTLDLAYTAAKGTTSIALDTAFETELVVRGSNVTGVDASASSGDVTVAFRASAEKFNSFTGGAGDDTVLFMADRQIKLTDTLDGGEGVNTLALVQSTFQTEHYNAIGQAENFDALAVIAAGGQAIELDAAQVADFKVIGLGAAYVEDVSATVSNLAADQTLVLIEDEVYGFEIEGLSAVMLSNAAADVSLELDFLLDADFDPKEDVDLQDEMDADFDGYVALIIDDEAVGAKGGTLTVGGEGGLTYANEEGKFSTIDASELVGSFAVALSEKVAETLQLGDDSADAVFVLVAGSQFDEEEIESSASTLGQMDTIVGFNVEQDALFFGTGYESIREITLAEDTSSLNLAFSQAAQQYGEDDELVLFVYDGNTYIYADTVNPDAAAYDAGDFAVKLVGEYEASDIVVLVEQI</sequence>
<accession>A0A556AFF2</accession>